<keyword evidence="2 5" id="KW-0812">Transmembrane</keyword>
<dbReference type="AlphaFoldDB" id="A0A7J3ZME1"/>
<feature type="domain" description="NADH:quinone oxidoreductase/Mrp antiporter transmembrane" evidence="6">
    <location>
        <begin position="178"/>
        <end position="464"/>
    </location>
</feature>
<accession>A0A7J3ZME1</accession>
<evidence type="ECO:0000256" key="4">
    <source>
        <dbReference type="ARBA" id="ARBA00023136"/>
    </source>
</evidence>
<dbReference type="Gene3D" id="1.20.5.2700">
    <property type="match status" value="1"/>
</dbReference>
<feature type="transmembrane region" description="Helical" evidence="5">
    <location>
        <begin position="110"/>
        <end position="137"/>
    </location>
</feature>
<dbReference type="PANTHER" id="PTHR42829:SF2">
    <property type="entry name" value="NADH-UBIQUINONE OXIDOREDUCTASE CHAIN 5"/>
    <property type="match status" value="1"/>
</dbReference>
<protein>
    <submittedName>
        <fullName evidence="8">NADH-quinone oxidoreductase subunit L</fullName>
    </submittedName>
</protein>
<dbReference type="InterPro" id="IPR003945">
    <property type="entry name" value="NU5C-like"/>
</dbReference>
<feature type="transmembrane region" description="Helical" evidence="5">
    <location>
        <begin position="312"/>
        <end position="333"/>
    </location>
</feature>
<dbReference type="GO" id="GO:0008137">
    <property type="term" value="F:NADH dehydrogenase (ubiquinone) activity"/>
    <property type="evidence" value="ECO:0007669"/>
    <property type="project" value="InterPro"/>
</dbReference>
<reference evidence="8" key="1">
    <citation type="journal article" date="2020" name="mSystems">
        <title>Genome- and Community-Level Interaction Insights into Carbon Utilization and Element Cycling Functions of Hydrothermarchaeota in Hydrothermal Sediment.</title>
        <authorList>
            <person name="Zhou Z."/>
            <person name="Liu Y."/>
            <person name="Xu W."/>
            <person name="Pan J."/>
            <person name="Luo Z.H."/>
            <person name="Li M."/>
        </authorList>
    </citation>
    <scope>NUCLEOTIDE SEQUENCE [LARGE SCALE GENOMIC DNA]</scope>
    <source>
        <strain evidence="8">SpSt-1116</strain>
    </source>
</reference>
<keyword evidence="3 5" id="KW-1133">Transmembrane helix</keyword>
<feature type="transmembrane region" description="Helical" evidence="5">
    <location>
        <begin position="6"/>
        <end position="24"/>
    </location>
</feature>
<feature type="transmembrane region" description="Helical" evidence="5">
    <location>
        <begin position="414"/>
        <end position="436"/>
    </location>
</feature>
<sequence>MTGLLPSILPFVGSILAALCWFGRLRYAGHIATAFIGLSFAISLYIGIPALLKGEPAHYILASGEWFGGPYGFYYDGLGSVMAILVSGLSFLISLYSIYYMREEYGFERYFVFFAFFVGSMMIVVTADNLLLLFLGWEGTGLASYALISHWFRDEEDKYVGDIGRSRLGVPMYFSPTHSGIRALLFTRLPDVGFLVASFLLYYATGTFNLVEAAHEPAGFVSTLFDRNVLAPFIVLLTISAMAKSAQFPFHEWLVTAMTGPTPVSALIHAAAMVKAGVYLLLRIYPIIATGVLALSETAAMGMVIYDSVSKIFMVASIIGALTAFMTATMALVAREFKLILAYSTASQLGYMFAGIGLVLFVGEPAFVLAVVLSHLIAHAVFKAALFLGAGIIIHEGESKYVDELPKLAPHLRYTLLAMWLSALSLAGVPPLVGFWTKEGIVGLAVEAGAFSVALLTIVTILLTAFYSTRMLLINYRFNRGEEELKEPPLYALSTYFVLGIVALILGFSWPFVSDKFLEGVSKTLGVEEAVHGELIHLGATAVLGLALALTGIVLSYIGYVKVLIDTREVSRGLAPLTDFLYDRWLINSIYYRTIAYPGARLASIVYGVIERSLDTLVHVVIPGLMGYLSTTSRRIQTGDLRLYVACFIASIVVVLLVVFGLEVIG</sequence>
<dbReference type="InterPro" id="IPR001516">
    <property type="entry name" value="Proton_antipo_N"/>
</dbReference>
<feature type="domain" description="NADH-Ubiquinone oxidoreductase (complex I) chain 5 N-terminal" evidence="7">
    <location>
        <begin position="71"/>
        <end position="111"/>
    </location>
</feature>
<feature type="transmembrane region" description="Helical" evidence="5">
    <location>
        <begin position="72"/>
        <end position="98"/>
    </location>
</feature>
<proteinExistence type="predicted"/>
<feature type="transmembrane region" description="Helical" evidence="5">
    <location>
        <begin position="340"/>
        <end position="361"/>
    </location>
</feature>
<name>A0A7J3ZME1_9CREN</name>
<feature type="transmembrane region" description="Helical" evidence="5">
    <location>
        <begin position="643"/>
        <end position="662"/>
    </location>
</feature>
<evidence type="ECO:0000313" key="8">
    <source>
        <dbReference type="EMBL" id="HHQ81072.1"/>
    </source>
</evidence>
<dbReference type="PRINTS" id="PR01434">
    <property type="entry name" value="NADHDHGNASE5"/>
</dbReference>
<feature type="transmembrane region" description="Helical" evidence="5">
    <location>
        <begin position="287"/>
        <end position="306"/>
    </location>
</feature>
<evidence type="ECO:0000256" key="5">
    <source>
        <dbReference type="SAM" id="Phobius"/>
    </source>
</evidence>
<dbReference type="GO" id="GO:0003954">
    <property type="term" value="F:NADH dehydrogenase activity"/>
    <property type="evidence" value="ECO:0007669"/>
    <property type="project" value="TreeGrafter"/>
</dbReference>
<dbReference type="GO" id="GO:0015990">
    <property type="term" value="P:electron transport coupled proton transport"/>
    <property type="evidence" value="ECO:0007669"/>
    <property type="project" value="TreeGrafter"/>
</dbReference>
<evidence type="ECO:0000256" key="2">
    <source>
        <dbReference type="ARBA" id="ARBA00022692"/>
    </source>
</evidence>
<dbReference type="GO" id="GO:0042773">
    <property type="term" value="P:ATP synthesis coupled electron transport"/>
    <property type="evidence" value="ECO:0007669"/>
    <property type="project" value="InterPro"/>
</dbReference>
<keyword evidence="4 5" id="KW-0472">Membrane</keyword>
<feature type="transmembrane region" description="Helical" evidence="5">
    <location>
        <begin position="367"/>
        <end position="394"/>
    </location>
</feature>
<evidence type="ECO:0000256" key="1">
    <source>
        <dbReference type="ARBA" id="ARBA00004141"/>
    </source>
</evidence>
<feature type="transmembrane region" description="Helical" evidence="5">
    <location>
        <begin position="535"/>
        <end position="558"/>
    </location>
</feature>
<evidence type="ECO:0000259" key="6">
    <source>
        <dbReference type="Pfam" id="PF00361"/>
    </source>
</evidence>
<dbReference type="Pfam" id="PF00361">
    <property type="entry name" value="Proton_antipo_M"/>
    <property type="match status" value="1"/>
</dbReference>
<feature type="transmembrane region" description="Helical" evidence="5">
    <location>
        <begin position="192"/>
        <end position="212"/>
    </location>
</feature>
<dbReference type="InterPro" id="IPR001750">
    <property type="entry name" value="ND/Mrp_TM"/>
</dbReference>
<feature type="transmembrane region" description="Helical" evidence="5">
    <location>
        <begin position="224"/>
        <end position="243"/>
    </location>
</feature>
<feature type="transmembrane region" description="Helical" evidence="5">
    <location>
        <begin position="490"/>
        <end position="513"/>
    </location>
</feature>
<comment type="subcellular location">
    <subcellularLocation>
        <location evidence="1">Membrane</location>
        <topology evidence="1">Multi-pass membrane protein</topology>
    </subcellularLocation>
</comment>
<dbReference type="GO" id="GO:0016020">
    <property type="term" value="C:membrane"/>
    <property type="evidence" value="ECO:0007669"/>
    <property type="project" value="UniProtKB-SubCell"/>
</dbReference>
<dbReference type="PANTHER" id="PTHR42829">
    <property type="entry name" value="NADH-UBIQUINONE OXIDOREDUCTASE CHAIN 5"/>
    <property type="match status" value="1"/>
</dbReference>
<feature type="transmembrane region" description="Helical" evidence="5">
    <location>
        <begin position="31"/>
        <end position="52"/>
    </location>
</feature>
<comment type="caution">
    <text evidence="8">The sequence shown here is derived from an EMBL/GenBank/DDBJ whole genome shotgun (WGS) entry which is preliminary data.</text>
</comment>
<gene>
    <name evidence="8" type="ORF">ENM78_06465</name>
</gene>
<feature type="transmembrane region" description="Helical" evidence="5">
    <location>
        <begin position="448"/>
        <end position="469"/>
    </location>
</feature>
<dbReference type="Pfam" id="PF00662">
    <property type="entry name" value="Proton_antipo_N"/>
    <property type="match status" value="1"/>
</dbReference>
<evidence type="ECO:0000259" key="7">
    <source>
        <dbReference type="Pfam" id="PF00662"/>
    </source>
</evidence>
<dbReference type="EMBL" id="DRZC01000083">
    <property type="protein sequence ID" value="HHQ81072.1"/>
    <property type="molecule type" value="Genomic_DNA"/>
</dbReference>
<organism evidence="8">
    <name type="scientific">Fervidicoccus fontis</name>
    <dbReference type="NCBI Taxonomy" id="683846"/>
    <lineage>
        <taxon>Archaea</taxon>
        <taxon>Thermoproteota</taxon>
        <taxon>Thermoprotei</taxon>
        <taxon>Fervidicoccales</taxon>
        <taxon>Fervidicoccaceae</taxon>
        <taxon>Fervidicoccus</taxon>
    </lineage>
</organism>
<evidence type="ECO:0000256" key="3">
    <source>
        <dbReference type="ARBA" id="ARBA00022989"/>
    </source>
</evidence>